<dbReference type="AlphaFoldDB" id="A0AAD7Q915"/>
<evidence type="ECO:0000313" key="7">
    <source>
        <dbReference type="EMBL" id="KAJ7977112.1"/>
    </source>
</evidence>
<feature type="transmembrane region" description="Helical" evidence="6">
    <location>
        <begin position="149"/>
        <end position="168"/>
    </location>
</feature>
<dbReference type="Proteomes" id="UP001163823">
    <property type="component" value="Chromosome 3"/>
</dbReference>
<feature type="transmembrane region" description="Helical" evidence="6">
    <location>
        <begin position="375"/>
        <end position="395"/>
    </location>
</feature>
<dbReference type="GO" id="GO:0022857">
    <property type="term" value="F:transmembrane transporter activity"/>
    <property type="evidence" value="ECO:0007669"/>
    <property type="project" value="InterPro"/>
</dbReference>
<keyword evidence="5 6" id="KW-0472">Membrane</keyword>
<comment type="caution">
    <text evidence="7">The sequence shown here is derived from an EMBL/GenBank/DDBJ whole genome shotgun (WGS) entry which is preliminary data.</text>
</comment>
<accession>A0AAD7Q915</accession>
<feature type="transmembrane region" description="Helical" evidence="6">
    <location>
        <begin position="44"/>
        <end position="60"/>
    </location>
</feature>
<evidence type="ECO:0000256" key="1">
    <source>
        <dbReference type="ARBA" id="ARBA00004651"/>
    </source>
</evidence>
<feature type="transmembrane region" description="Helical" evidence="6">
    <location>
        <begin position="92"/>
        <end position="110"/>
    </location>
</feature>
<evidence type="ECO:0000256" key="2">
    <source>
        <dbReference type="ARBA" id="ARBA00022475"/>
    </source>
</evidence>
<evidence type="ECO:0000313" key="8">
    <source>
        <dbReference type="Proteomes" id="UP001163823"/>
    </source>
</evidence>
<name>A0AAD7Q915_QUISA</name>
<dbReference type="InterPro" id="IPR006726">
    <property type="entry name" value="PHBA_efflux_AaeB/fusaric-R"/>
</dbReference>
<dbReference type="Pfam" id="PF04632">
    <property type="entry name" value="FUSC"/>
    <property type="match status" value="1"/>
</dbReference>
<keyword evidence="8" id="KW-1185">Reference proteome</keyword>
<keyword evidence="4 6" id="KW-1133">Transmembrane helix</keyword>
<keyword evidence="3 6" id="KW-0812">Transmembrane</keyword>
<reference evidence="7" key="1">
    <citation type="journal article" date="2023" name="Science">
        <title>Elucidation of the pathway for biosynthesis of saponin adjuvants from the soapbark tree.</title>
        <authorList>
            <person name="Reed J."/>
            <person name="Orme A."/>
            <person name="El-Demerdash A."/>
            <person name="Owen C."/>
            <person name="Martin L.B.B."/>
            <person name="Misra R.C."/>
            <person name="Kikuchi S."/>
            <person name="Rejzek M."/>
            <person name="Martin A.C."/>
            <person name="Harkess A."/>
            <person name="Leebens-Mack J."/>
            <person name="Louveau T."/>
            <person name="Stephenson M.J."/>
            <person name="Osbourn A."/>
        </authorList>
    </citation>
    <scope>NUCLEOTIDE SEQUENCE</scope>
    <source>
        <strain evidence="7">S10</strain>
    </source>
</reference>
<comment type="subcellular location">
    <subcellularLocation>
        <location evidence="1">Cell membrane</location>
        <topology evidence="1">Multi-pass membrane protein</topology>
    </subcellularLocation>
</comment>
<dbReference type="PANTHER" id="PTHR30509">
    <property type="entry name" value="P-HYDROXYBENZOIC ACID EFFLUX PUMP SUBUNIT-RELATED"/>
    <property type="match status" value="1"/>
</dbReference>
<feature type="transmembrane region" description="Helical" evidence="6">
    <location>
        <begin position="469"/>
        <end position="486"/>
    </location>
</feature>
<dbReference type="KEGG" id="qsa:O6P43_006797"/>
<feature type="transmembrane region" description="Helical" evidence="6">
    <location>
        <begin position="498"/>
        <end position="519"/>
    </location>
</feature>
<evidence type="ECO:0000256" key="3">
    <source>
        <dbReference type="ARBA" id="ARBA00022692"/>
    </source>
</evidence>
<feature type="transmembrane region" description="Helical" evidence="6">
    <location>
        <begin position="12"/>
        <end position="32"/>
    </location>
</feature>
<keyword evidence="2" id="KW-1003">Cell membrane</keyword>
<evidence type="ECO:0000256" key="6">
    <source>
        <dbReference type="SAM" id="Phobius"/>
    </source>
</evidence>
<evidence type="ECO:0000256" key="5">
    <source>
        <dbReference type="ARBA" id="ARBA00023136"/>
    </source>
</evidence>
<organism evidence="7 8">
    <name type="scientific">Quillaja saponaria</name>
    <name type="common">Soap bark tree</name>
    <dbReference type="NCBI Taxonomy" id="32244"/>
    <lineage>
        <taxon>Eukaryota</taxon>
        <taxon>Viridiplantae</taxon>
        <taxon>Streptophyta</taxon>
        <taxon>Embryophyta</taxon>
        <taxon>Tracheophyta</taxon>
        <taxon>Spermatophyta</taxon>
        <taxon>Magnoliopsida</taxon>
        <taxon>eudicotyledons</taxon>
        <taxon>Gunneridae</taxon>
        <taxon>Pentapetalae</taxon>
        <taxon>rosids</taxon>
        <taxon>fabids</taxon>
        <taxon>Fabales</taxon>
        <taxon>Quillajaceae</taxon>
        <taxon>Quillaja</taxon>
    </lineage>
</organism>
<protein>
    <submittedName>
        <fullName evidence="7">p-hydroxybenzoic acid efflux pump subunit aaeB</fullName>
    </submittedName>
</protein>
<dbReference type="GO" id="GO:0005886">
    <property type="term" value="C:plasma membrane"/>
    <property type="evidence" value="ECO:0007669"/>
    <property type="project" value="UniProtKB-SubCell"/>
</dbReference>
<dbReference type="EMBL" id="JARAOO010000003">
    <property type="protein sequence ID" value="KAJ7977112.1"/>
    <property type="molecule type" value="Genomic_DNA"/>
</dbReference>
<dbReference type="PANTHER" id="PTHR30509:SF34">
    <property type="entry name" value="F3L24.34 PROTEIN"/>
    <property type="match status" value="1"/>
</dbReference>
<feature type="transmembrane region" description="Helical" evidence="6">
    <location>
        <begin position="67"/>
        <end position="86"/>
    </location>
</feature>
<gene>
    <name evidence="7" type="ORF">O6P43_006797</name>
</gene>
<sequence>MDQKKELWLVRLSSAIRTALACTIVGCTTLYGPPPVRRLLEYPAFSYVTTILIVSDATLGDSLRGCWNVFYAILQVMTLSILGLWVIGPARFTNGLAALAVAVSASVVALPESSNLMCKRIAFGNLVIVYVGTVVHGAETGIVMHPIHVTSSTALGAMASVLAMLLPYPRLANCEVRKARRSYTERLEHFRDAISASGNITACNFISEAKSLSGAAAKLLQSIKTNQEGMLWERPQVRFFKPHCINSVKKLQDMEISIRGMDIALAYFPLVPVDEELKRVLTQQISLKLEKAKSSAHCNATIARETMRNENLLTISASLQGLPASFLQYCMKLLLDNSPISEDPDCTDGKTQKTDATEWKFVSIWWVVRPTKKNLVFAFKCSLSLGLAVFFGLTYTKENGYWAGLTIAISFVTGRHATFTLANARAQGTAMGSVYGVLCSFIFQRFEYLEFLPLLPWIVFSCFLMHSRMYGQAGGISAVIGALLILGRDHYGPPSQFAIARITEAIIGLICFIIVETLFNPSRAATLAKSQLPQSLRALRDCIVISPGQEKEPASNTPPLREKHRHLKSCLGQLEKFIIEAVSEPNFWFLPFHGVCYRKILESLLRMEALLLIVAQTTKNLSPILESSRITVVNLQERMNKDIQDLKPKVGSKLESLLKSLEKITPSKLEKQEKYVPCDIELGKYGNEEVDSITRSFLRHSELLDDSIAPERNEELLKGQMIFQYNCLAFCMSSLMKEAIRIENEVKELVKWENPS</sequence>
<proteinExistence type="predicted"/>
<feature type="transmembrane region" description="Helical" evidence="6">
    <location>
        <begin position="122"/>
        <end position="143"/>
    </location>
</feature>
<evidence type="ECO:0000256" key="4">
    <source>
        <dbReference type="ARBA" id="ARBA00022989"/>
    </source>
</evidence>